<evidence type="ECO:0000313" key="2">
    <source>
        <dbReference type="Proteomes" id="UP000198406"/>
    </source>
</evidence>
<comment type="caution">
    <text evidence="1">The sequence shown here is derived from an EMBL/GenBank/DDBJ whole genome shotgun (WGS) entry which is preliminary data.</text>
</comment>
<dbReference type="AlphaFoldDB" id="A0A1Z5JI42"/>
<gene>
    <name evidence="1" type="ORF">FisN_2HuN34</name>
</gene>
<protein>
    <submittedName>
        <fullName evidence="1">Uncharacterized protein</fullName>
    </submittedName>
</protein>
<name>A0A1Z5JI42_FISSO</name>
<dbReference type="InParanoid" id="A0A1Z5JI42"/>
<sequence length="265" mass="30806">MDDDSILTNTIDAVDRMLLANTCKYLEASNFPDIRMWMESYRKLEAERIRGDRFYRKLERLRELNIGRFVEKRNYLLSALEEDWVGQENLPVEAPVMESQENASLVVMASRTNENQPSGASSRQRYENGTKISKFFEVNQVHTEFDGEVISFDESNDGSGRWFYTIRYNNGHVEYLLDDEVSVSLDDQVSELLDDDSENSGLVWVRDGKEQHPAILDKTKSLVNKDEKTLRAIRWQTSGRPALVEQNKIEYKLAPRRSTVPRYSF</sequence>
<accession>A0A1Z5JI42</accession>
<evidence type="ECO:0000313" key="1">
    <source>
        <dbReference type="EMBL" id="GAX13683.1"/>
    </source>
</evidence>
<dbReference type="EMBL" id="BDSP01000072">
    <property type="protein sequence ID" value="GAX13683.1"/>
    <property type="molecule type" value="Genomic_DNA"/>
</dbReference>
<proteinExistence type="predicted"/>
<keyword evidence="2" id="KW-1185">Reference proteome</keyword>
<reference evidence="1 2" key="1">
    <citation type="journal article" date="2015" name="Plant Cell">
        <title>Oil accumulation by the oleaginous diatom Fistulifera solaris as revealed by the genome and transcriptome.</title>
        <authorList>
            <person name="Tanaka T."/>
            <person name="Maeda Y."/>
            <person name="Veluchamy A."/>
            <person name="Tanaka M."/>
            <person name="Abida H."/>
            <person name="Marechal E."/>
            <person name="Bowler C."/>
            <person name="Muto M."/>
            <person name="Sunaga Y."/>
            <person name="Tanaka M."/>
            <person name="Yoshino T."/>
            <person name="Taniguchi T."/>
            <person name="Fukuda Y."/>
            <person name="Nemoto M."/>
            <person name="Matsumoto M."/>
            <person name="Wong P.S."/>
            <person name="Aburatani S."/>
            <person name="Fujibuchi W."/>
        </authorList>
    </citation>
    <scope>NUCLEOTIDE SEQUENCE [LARGE SCALE GENOMIC DNA]</scope>
    <source>
        <strain evidence="1 2">JPCC DA0580</strain>
    </source>
</reference>
<dbReference type="Proteomes" id="UP000198406">
    <property type="component" value="Unassembled WGS sequence"/>
</dbReference>
<organism evidence="1 2">
    <name type="scientific">Fistulifera solaris</name>
    <name type="common">Oleaginous diatom</name>
    <dbReference type="NCBI Taxonomy" id="1519565"/>
    <lineage>
        <taxon>Eukaryota</taxon>
        <taxon>Sar</taxon>
        <taxon>Stramenopiles</taxon>
        <taxon>Ochrophyta</taxon>
        <taxon>Bacillariophyta</taxon>
        <taxon>Bacillariophyceae</taxon>
        <taxon>Bacillariophycidae</taxon>
        <taxon>Naviculales</taxon>
        <taxon>Naviculaceae</taxon>
        <taxon>Fistulifera</taxon>
    </lineage>
</organism>